<evidence type="ECO:0000256" key="2">
    <source>
        <dbReference type="ARBA" id="ARBA00022729"/>
    </source>
</evidence>
<evidence type="ECO:0000313" key="7">
    <source>
        <dbReference type="Proteomes" id="UP000017048"/>
    </source>
</evidence>
<organism evidence="6 7">
    <name type="scientific">Nocardia asteroides NBRC 15531</name>
    <dbReference type="NCBI Taxonomy" id="1110697"/>
    <lineage>
        <taxon>Bacteria</taxon>
        <taxon>Bacillati</taxon>
        <taxon>Actinomycetota</taxon>
        <taxon>Actinomycetes</taxon>
        <taxon>Mycobacteriales</taxon>
        <taxon>Nocardiaceae</taxon>
        <taxon>Nocardia</taxon>
    </lineage>
</organism>
<dbReference type="Gene3D" id="3.40.50.1820">
    <property type="entry name" value="alpha/beta hydrolase"/>
    <property type="match status" value="1"/>
</dbReference>
<dbReference type="GO" id="GO:0004177">
    <property type="term" value="F:aminopeptidase activity"/>
    <property type="evidence" value="ECO:0007669"/>
    <property type="project" value="UniProtKB-KW"/>
</dbReference>
<proteinExistence type="inferred from homology"/>
<reference evidence="6 7" key="1">
    <citation type="journal article" date="2014" name="BMC Genomics">
        <title>Genome based analysis of type-I polyketide synthase and nonribosomal peptide synthetase gene clusters in seven strains of five representative Nocardia species.</title>
        <authorList>
            <person name="Komaki H."/>
            <person name="Ichikawa N."/>
            <person name="Hosoyama A."/>
            <person name="Takahashi-Nakaguchi A."/>
            <person name="Matsuzawa T."/>
            <person name="Suzuki K."/>
            <person name="Fujita N."/>
            <person name="Gonoi T."/>
        </authorList>
    </citation>
    <scope>NUCLEOTIDE SEQUENCE [LARGE SCALE GENOMIC DNA]</scope>
    <source>
        <strain evidence="6 7">NBRC 15531</strain>
    </source>
</reference>
<keyword evidence="3" id="KW-0378">Hydrolase</keyword>
<evidence type="ECO:0000259" key="5">
    <source>
        <dbReference type="Pfam" id="PF08386"/>
    </source>
</evidence>
<gene>
    <name evidence="6" type="ORF">NCAST_32_10440</name>
</gene>
<protein>
    <submittedName>
        <fullName evidence="6">Tripeptidylaminopeptidase</fullName>
    </submittedName>
</protein>
<evidence type="ECO:0000256" key="3">
    <source>
        <dbReference type="ARBA" id="ARBA00022801"/>
    </source>
</evidence>
<dbReference type="SUPFAM" id="SSF53474">
    <property type="entry name" value="alpha/beta-Hydrolases"/>
    <property type="match status" value="1"/>
</dbReference>
<evidence type="ECO:0000256" key="1">
    <source>
        <dbReference type="ARBA" id="ARBA00010088"/>
    </source>
</evidence>
<dbReference type="InterPro" id="IPR029058">
    <property type="entry name" value="AB_hydrolase_fold"/>
</dbReference>
<feature type="domain" description="Peptidase S33 tripeptidyl aminopeptidase-like C-terminal" evidence="5">
    <location>
        <begin position="423"/>
        <end position="515"/>
    </location>
</feature>
<evidence type="ECO:0000256" key="4">
    <source>
        <dbReference type="SAM" id="SignalP"/>
    </source>
</evidence>
<dbReference type="Proteomes" id="UP000017048">
    <property type="component" value="Unassembled WGS sequence"/>
</dbReference>
<keyword evidence="7" id="KW-1185">Reference proteome</keyword>
<sequence length="520" mass="53736">MTFSRYEIGSAAVAVALCGAASLACAPVEQEPSGLPTGSREQRIAWHACAVGDSDPIGARLTAVGAECGEFPVPVDYSNPDGATITIAVARRPATDPTRRLGTLVVETGGPGPSRDGVSLLLDGPEGGHAAAPELAERYDLVGMDPRFFGASSPLECGWPTGEYLGLAQAAPTDSAGVERALDTARGLADRCTPWRHLLPHASTRAAARDLDMLRTLLGEPSLSYLGWSWGTYLGAVYAQLFGDHVDRMVLDSPLDPHAAGPDLTRHTAAADAAALADWARWAAERNAELGLGATTADVLGTVDALIARVAVEPITLAGVTVTADLVPGLLLTVDDSTEAYTAFTDQVRALSDAAHGLPIDPPPALAAKLALCADTGVTPEFGFSATVANQCADRPARPAADYAVDITNHRDAEPLFGALARHPGPCAFWPVQPAEPTTVIANDTPALLVGAEGDPVAPAAGLHALAAAMPAARAVTLREAFRHGVFLFDRSACVDSAVTAYLLDGALPATDSACSRDED</sequence>
<dbReference type="PANTHER" id="PTHR43248:SF29">
    <property type="entry name" value="TRIPEPTIDYL AMINOPEPTIDASE"/>
    <property type="match status" value="1"/>
</dbReference>
<dbReference type="PROSITE" id="PS51257">
    <property type="entry name" value="PROKAR_LIPOPROTEIN"/>
    <property type="match status" value="1"/>
</dbReference>
<dbReference type="eggNOG" id="COG0596">
    <property type="taxonomic scope" value="Bacteria"/>
</dbReference>
<name>U5E8Z5_NOCAS</name>
<comment type="similarity">
    <text evidence="1">Belongs to the peptidase S33 family.</text>
</comment>
<dbReference type="EMBL" id="BAFO02000032">
    <property type="protein sequence ID" value="GAD86557.1"/>
    <property type="molecule type" value="Genomic_DNA"/>
</dbReference>
<keyword evidence="2 4" id="KW-0732">Signal</keyword>
<dbReference type="AlphaFoldDB" id="U5E8Z5"/>
<feature type="signal peptide" evidence="4">
    <location>
        <begin position="1"/>
        <end position="26"/>
    </location>
</feature>
<evidence type="ECO:0000313" key="6">
    <source>
        <dbReference type="EMBL" id="GAD86557.1"/>
    </source>
</evidence>
<dbReference type="InterPro" id="IPR051601">
    <property type="entry name" value="Serine_prot/Carboxylest_S33"/>
</dbReference>
<dbReference type="InterPro" id="IPR013595">
    <property type="entry name" value="Pept_S33_TAP-like_C"/>
</dbReference>
<dbReference type="Pfam" id="PF08386">
    <property type="entry name" value="Abhydrolase_4"/>
    <property type="match status" value="1"/>
</dbReference>
<comment type="caution">
    <text evidence="6">The sequence shown here is derived from an EMBL/GenBank/DDBJ whole genome shotgun (WGS) entry which is preliminary data.</text>
</comment>
<feature type="chain" id="PRO_5038418571" evidence="4">
    <location>
        <begin position="27"/>
        <end position="520"/>
    </location>
</feature>
<dbReference type="PANTHER" id="PTHR43248">
    <property type="entry name" value="2-SUCCINYL-6-HYDROXY-2,4-CYCLOHEXADIENE-1-CARBOXYLATE SYNTHASE"/>
    <property type="match status" value="1"/>
</dbReference>
<dbReference type="STRING" id="1824.SAMN05444423_10269"/>
<accession>U5E8Z5</accession>